<feature type="compositionally biased region" description="Low complexity" evidence="1">
    <location>
        <begin position="151"/>
        <end position="183"/>
    </location>
</feature>
<feature type="compositionally biased region" description="Low complexity" evidence="1">
    <location>
        <begin position="432"/>
        <end position="442"/>
    </location>
</feature>
<comment type="caution">
    <text evidence="3">The sequence shown here is derived from an EMBL/GenBank/DDBJ whole genome shotgun (WGS) entry which is preliminary data.</text>
</comment>
<name>A0A068S3B4_9FUNG</name>
<gene>
    <name evidence="3" type="ORF">LCOR_07865.1</name>
</gene>
<keyword evidence="4" id="KW-1185">Reference proteome</keyword>
<protein>
    <submittedName>
        <fullName evidence="3">Uncharacterized protein</fullName>
    </submittedName>
</protein>
<accession>A0A068S3B4</accession>
<feature type="compositionally biased region" description="Low complexity" evidence="1">
    <location>
        <begin position="466"/>
        <end position="484"/>
    </location>
</feature>
<evidence type="ECO:0000256" key="2">
    <source>
        <dbReference type="SAM" id="Phobius"/>
    </source>
</evidence>
<proteinExistence type="predicted"/>
<evidence type="ECO:0000256" key="1">
    <source>
        <dbReference type="SAM" id="MobiDB-lite"/>
    </source>
</evidence>
<organism evidence="3 4">
    <name type="scientific">Lichtheimia corymbifera JMRC:FSU:9682</name>
    <dbReference type="NCBI Taxonomy" id="1263082"/>
    <lineage>
        <taxon>Eukaryota</taxon>
        <taxon>Fungi</taxon>
        <taxon>Fungi incertae sedis</taxon>
        <taxon>Mucoromycota</taxon>
        <taxon>Mucoromycotina</taxon>
        <taxon>Mucoromycetes</taxon>
        <taxon>Mucorales</taxon>
        <taxon>Lichtheimiaceae</taxon>
        <taxon>Lichtheimia</taxon>
    </lineage>
</organism>
<dbReference type="EMBL" id="CBTN010000041">
    <property type="protein sequence ID" value="CDH56863.1"/>
    <property type="molecule type" value="Genomic_DNA"/>
</dbReference>
<keyword evidence="2" id="KW-0472">Membrane</keyword>
<keyword evidence="2" id="KW-0812">Transmembrane</keyword>
<feature type="region of interest" description="Disordered" evidence="1">
    <location>
        <begin position="432"/>
        <end position="503"/>
    </location>
</feature>
<evidence type="ECO:0000313" key="4">
    <source>
        <dbReference type="Proteomes" id="UP000027586"/>
    </source>
</evidence>
<dbReference type="Proteomes" id="UP000027586">
    <property type="component" value="Unassembled WGS sequence"/>
</dbReference>
<feature type="region of interest" description="Disordered" evidence="1">
    <location>
        <begin position="1"/>
        <end position="32"/>
    </location>
</feature>
<feature type="compositionally biased region" description="Basic and acidic residues" evidence="1">
    <location>
        <begin position="10"/>
        <end position="22"/>
    </location>
</feature>
<reference evidence="3" key="1">
    <citation type="submission" date="2013-08" db="EMBL/GenBank/DDBJ databases">
        <title>Gene expansion shapes genome architecture in the human pathogen Lichtheimia corymbifera: an evolutionary genomics analysis in the ancient terrestrial Mucorales (Mucoromycotina).</title>
        <authorList>
            <person name="Schwartze V.U."/>
            <person name="Winter S."/>
            <person name="Shelest E."/>
            <person name="Marcet-Houben M."/>
            <person name="Horn F."/>
            <person name="Wehner S."/>
            <person name="Hoffmann K."/>
            <person name="Riege K."/>
            <person name="Sammeth M."/>
            <person name="Nowrousian M."/>
            <person name="Valiante V."/>
            <person name="Linde J."/>
            <person name="Jacobsen I.D."/>
            <person name="Marz M."/>
            <person name="Brakhage A.A."/>
            <person name="Gabaldon T."/>
            <person name="Bocker S."/>
            <person name="Voigt K."/>
        </authorList>
    </citation>
    <scope>NUCLEOTIDE SEQUENCE [LARGE SCALE GENOMIC DNA]</scope>
    <source>
        <strain evidence="3">FSU 9682</strain>
    </source>
</reference>
<feature type="compositionally biased region" description="Low complexity" evidence="1">
    <location>
        <begin position="491"/>
        <end position="503"/>
    </location>
</feature>
<feature type="transmembrane region" description="Helical" evidence="2">
    <location>
        <begin position="324"/>
        <end position="345"/>
    </location>
</feature>
<evidence type="ECO:0000313" key="3">
    <source>
        <dbReference type="EMBL" id="CDH56863.1"/>
    </source>
</evidence>
<feature type="region of interest" description="Disordered" evidence="1">
    <location>
        <begin position="139"/>
        <end position="183"/>
    </location>
</feature>
<dbReference type="OrthoDB" id="2282689at2759"/>
<dbReference type="VEuPathDB" id="FungiDB:LCOR_07865.1"/>
<keyword evidence="2" id="KW-1133">Transmembrane helix</keyword>
<dbReference type="AlphaFoldDB" id="A0A068S3B4"/>
<feature type="transmembrane region" description="Helical" evidence="2">
    <location>
        <begin position="292"/>
        <end position="312"/>
    </location>
</feature>
<sequence length="503" mass="55938">MCVRWRRKREVADTPPPEREQEGIPGTLLPSLSTPAFTMTTRHHPMEARQRRHTINRPISIQEQLPEAHDEEQTFERISGILSTLLQEANNAVNAVECKQTPRWMQKKDDGDRMIQSLQSISKQISPVDLPRNANNVEQQHSNECGHDSSSRSSSTTTSSSSPELSPSSQSSSSSTTSLDSTTTTTLLWRKGSATIKKITHPTMNSSSAQYRGALLRGSLVESYKRLDQSMAMVDSLSRDLASSDELDADEDQQHNDDDQETSIFVNGKSPRLFHHESNNNNINTTTVDLQLSAFLVAPFLHFPQALISWVFDSLSNRDSSTHLTGMLAWCFFFAFANIVVDQAAAGLPAQRIGRCSHNVPVPGSYHNKGHRVSPTECVSSTSSLFRRRSARRTVVIPRRSSIYRKYYSGTTRRVSPTIMHHAKTITPACRRINNNSSSSIRMHPSHHRPHSLAITRSHTQPPLDITLSPPLVSSPLTTTNLSSIPPPPSSSSSSTITRRNSF</sequence>